<feature type="transmembrane region" description="Helical" evidence="8">
    <location>
        <begin position="21"/>
        <end position="42"/>
    </location>
</feature>
<comment type="caution">
    <text evidence="9">The sequence shown here is derived from an EMBL/GenBank/DDBJ whole genome shotgun (WGS) entry which is preliminary data.</text>
</comment>
<dbReference type="GO" id="GO:0009103">
    <property type="term" value="P:lipopolysaccharide biosynthetic process"/>
    <property type="evidence" value="ECO:0007669"/>
    <property type="project" value="UniProtKB-ARBA"/>
</dbReference>
<gene>
    <name evidence="9" type="ORF">UZ20_WS6002000825</name>
</gene>
<sequence length="600" mass="68100">MDVYNHFIMLLNRIIDSPRKLLFIVVSLFVSLSFISGVPFIYSDGYCYYHIARSIHDHSSFVSPYQPEYFDYKGHVIEEYRGNHATVCSPGTGMILYPGITISKLLFNEGTIYDDYFKAFNGHSFTDGLSVLVTANVFAIATIILLYKLLREGGFSHRVALISTAGGYLSSYAFWYVFLQPSYTHTYELFMVTLSTFFFQRYTLSKKKKHALFAGLAIGFAFMIRPLAVVPGGLFILILLYKRNFKATLLLILGTVPSGLLWMLYNFVSYGNLISSGYREIRGEHFTLSEFNAHNVLLSAERGWLIYSPLFFIAVAGLLILVKRKHFFGLAGLAFVLITAIFYGFWPAWNGGGSYGSRFLIMLLPFAVFGVASFIKWRPKEMPAKILLLIIILTTSWSLVIAGLYRITPEYKIGNKIGGYVITDFLTYNFDRINTSTSLKQLADSIVADFSGGNSIAGILIGLSDPVLRIDERDSTETKIRFLLPPIYHSELPEHIDLIIYDDFEQKIFYGKLFNPTDQDSFTILCPDICTQSGNLTFEEIPDRQLALSKLTHKGFFLSDTNRYHLFYVRSGNIQMHGRPIYLKNDEPNYIINIPSDAVQ</sequence>
<reference evidence="9 10" key="1">
    <citation type="submission" date="2015-02" db="EMBL/GenBank/DDBJ databases">
        <title>Improved understanding of the partial-nitritation anammox process through 23 genomes representing the majority of the microbial community.</title>
        <authorList>
            <person name="Speth D.R."/>
            <person name="In T Zandt M."/>
            <person name="Guerrero Cruz S."/>
            <person name="Jetten M.S."/>
            <person name="Dutilh B.E."/>
        </authorList>
    </citation>
    <scope>NUCLEOTIDE SEQUENCE [LARGE SCALE GENOMIC DNA]</scope>
    <source>
        <strain evidence="9">OLB21</strain>
    </source>
</reference>
<feature type="transmembrane region" description="Helical" evidence="8">
    <location>
        <begin position="159"/>
        <end position="178"/>
    </location>
</feature>
<name>A0A136KFV7_9BACT</name>
<feature type="transmembrane region" description="Helical" evidence="8">
    <location>
        <begin position="211"/>
        <end position="240"/>
    </location>
</feature>
<comment type="subcellular location">
    <subcellularLocation>
        <location evidence="1">Cell membrane</location>
        <topology evidence="1">Multi-pass membrane protein</topology>
    </subcellularLocation>
</comment>
<keyword evidence="5 8" id="KW-0812">Transmembrane</keyword>
<evidence type="ECO:0000256" key="8">
    <source>
        <dbReference type="SAM" id="Phobius"/>
    </source>
</evidence>
<feature type="transmembrane region" description="Helical" evidence="8">
    <location>
        <begin position="247"/>
        <end position="265"/>
    </location>
</feature>
<evidence type="ECO:0000256" key="3">
    <source>
        <dbReference type="ARBA" id="ARBA00022676"/>
    </source>
</evidence>
<evidence type="ECO:0000256" key="2">
    <source>
        <dbReference type="ARBA" id="ARBA00022475"/>
    </source>
</evidence>
<dbReference type="InterPro" id="IPR050297">
    <property type="entry name" value="LipidA_mod_glycosyltrf_83"/>
</dbReference>
<organism evidence="9 10">
    <name type="scientific">candidate division WS6 bacterium OLB21</name>
    <dbReference type="NCBI Taxonomy" id="1617427"/>
    <lineage>
        <taxon>Bacteria</taxon>
        <taxon>Candidatus Dojkabacteria</taxon>
    </lineage>
</organism>
<evidence type="ECO:0000313" key="9">
    <source>
        <dbReference type="EMBL" id="KXK08297.1"/>
    </source>
</evidence>
<protein>
    <submittedName>
        <fullName evidence="9">Uncharacterized protein</fullName>
    </submittedName>
</protein>
<dbReference type="STRING" id="1617427.UZ20_WS6002000825"/>
<evidence type="ECO:0000313" key="10">
    <source>
        <dbReference type="Proteomes" id="UP000070449"/>
    </source>
</evidence>
<evidence type="ECO:0000256" key="6">
    <source>
        <dbReference type="ARBA" id="ARBA00022989"/>
    </source>
</evidence>
<dbReference type="PANTHER" id="PTHR33908:SF11">
    <property type="entry name" value="MEMBRANE PROTEIN"/>
    <property type="match status" value="1"/>
</dbReference>
<keyword evidence="4" id="KW-0808">Transferase</keyword>
<feature type="transmembrane region" description="Helical" evidence="8">
    <location>
        <begin position="128"/>
        <end position="147"/>
    </location>
</feature>
<feature type="transmembrane region" description="Helical" evidence="8">
    <location>
        <begin position="304"/>
        <end position="322"/>
    </location>
</feature>
<accession>A0A136KFV7</accession>
<feature type="transmembrane region" description="Helical" evidence="8">
    <location>
        <begin position="327"/>
        <end position="349"/>
    </location>
</feature>
<proteinExistence type="predicted"/>
<dbReference type="GO" id="GO:0005886">
    <property type="term" value="C:plasma membrane"/>
    <property type="evidence" value="ECO:0007669"/>
    <property type="project" value="UniProtKB-SubCell"/>
</dbReference>
<evidence type="ECO:0000256" key="7">
    <source>
        <dbReference type="ARBA" id="ARBA00023136"/>
    </source>
</evidence>
<dbReference type="GO" id="GO:0016763">
    <property type="term" value="F:pentosyltransferase activity"/>
    <property type="evidence" value="ECO:0007669"/>
    <property type="project" value="TreeGrafter"/>
</dbReference>
<evidence type="ECO:0000256" key="4">
    <source>
        <dbReference type="ARBA" id="ARBA00022679"/>
    </source>
</evidence>
<evidence type="ECO:0000256" key="1">
    <source>
        <dbReference type="ARBA" id="ARBA00004651"/>
    </source>
</evidence>
<keyword evidence="7 8" id="KW-0472">Membrane</keyword>
<dbReference type="AlphaFoldDB" id="A0A136KFV7"/>
<feature type="transmembrane region" description="Helical" evidence="8">
    <location>
        <begin position="355"/>
        <end position="375"/>
    </location>
</feature>
<dbReference type="EMBL" id="JYPD01000025">
    <property type="protein sequence ID" value="KXK08297.1"/>
    <property type="molecule type" value="Genomic_DNA"/>
</dbReference>
<evidence type="ECO:0000256" key="5">
    <source>
        <dbReference type="ARBA" id="ARBA00022692"/>
    </source>
</evidence>
<keyword evidence="2" id="KW-1003">Cell membrane</keyword>
<keyword evidence="3" id="KW-0328">Glycosyltransferase</keyword>
<feature type="transmembrane region" description="Helical" evidence="8">
    <location>
        <begin position="387"/>
        <end position="407"/>
    </location>
</feature>
<dbReference type="Proteomes" id="UP000070449">
    <property type="component" value="Unassembled WGS sequence"/>
</dbReference>
<keyword evidence="6 8" id="KW-1133">Transmembrane helix</keyword>
<dbReference type="PANTHER" id="PTHR33908">
    <property type="entry name" value="MANNOSYLTRANSFERASE YKCB-RELATED"/>
    <property type="match status" value="1"/>
</dbReference>